<dbReference type="RefSeq" id="WP_069908847.1">
    <property type="nucleotide sequence ID" value="NZ_LAJE02000106.1"/>
</dbReference>
<evidence type="ECO:0000313" key="2">
    <source>
        <dbReference type="Proteomes" id="UP000095463"/>
    </source>
</evidence>
<proteinExistence type="predicted"/>
<comment type="caution">
    <text evidence="1">The sequence shown here is derived from an EMBL/GenBank/DDBJ whole genome shotgun (WGS) entry which is preliminary data.</text>
</comment>
<reference evidence="1 2" key="1">
    <citation type="journal article" date="2015" name="Genome Announc.">
        <title>Genome Assemblies of Three Soil-Associated Devosia species: D. insulae, D. limi, and D. soli.</title>
        <authorList>
            <person name="Hassan Y.I."/>
            <person name="Lepp D."/>
            <person name="Zhou T."/>
        </authorList>
    </citation>
    <scope>NUCLEOTIDE SEQUENCE [LARGE SCALE GENOMIC DNA]</scope>
    <source>
        <strain evidence="1 2">DS-56</strain>
    </source>
</reference>
<dbReference type="OrthoDB" id="7950117at2"/>
<gene>
    <name evidence="1" type="ORF">VW23_013670</name>
</gene>
<accession>A0A1E5XTR1</accession>
<organism evidence="1 2">
    <name type="scientific">Devosia insulae DS-56</name>
    <dbReference type="NCBI Taxonomy" id="1116389"/>
    <lineage>
        <taxon>Bacteria</taxon>
        <taxon>Pseudomonadati</taxon>
        <taxon>Pseudomonadota</taxon>
        <taxon>Alphaproteobacteria</taxon>
        <taxon>Hyphomicrobiales</taxon>
        <taxon>Devosiaceae</taxon>
        <taxon>Devosia</taxon>
    </lineage>
</organism>
<dbReference type="EMBL" id="LAJE02000106">
    <property type="protein sequence ID" value="OEO31987.1"/>
    <property type="molecule type" value="Genomic_DNA"/>
</dbReference>
<dbReference type="AlphaFoldDB" id="A0A1E5XTR1"/>
<keyword evidence="2" id="KW-1185">Reference proteome</keyword>
<evidence type="ECO:0000313" key="1">
    <source>
        <dbReference type="EMBL" id="OEO31987.1"/>
    </source>
</evidence>
<sequence length="89" mass="10133">MGSRANTLAAIERRVRRIGRPFGVSLLVAEKRNPKIEAHGGYMLRDDDSFEIVFGNAGYDFSASLEEIEEFLLESRTAMREEIKGKKKR</sequence>
<name>A0A1E5XTR1_9HYPH</name>
<protein>
    <submittedName>
        <fullName evidence="1">Uncharacterized protein</fullName>
    </submittedName>
</protein>
<dbReference type="Proteomes" id="UP000095463">
    <property type="component" value="Unassembled WGS sequence"/>
</dbReference>